<keyword evidence="1" id="KW-0472">Membrane</keyword>
<organism evidence="2 3">
    <name type="scientific">Paenibacillus odorifer</name>
    <dbReference type="NCBI Taxonomy" id="189426"/>
    <lineage>
        <taxon>Bacteria</taxon>
        <taxon>Bacillati</taxon>
        <taxon>Bacillota</taxon>
        <taxon>Bacilli</taxon>
        <taxon>Bacillales</taxon>
        <taxon>Paenibacillaceae</taxon>
        <taxon>Paenibacillus</taxon>
    </lineage>
</organism>
<dbReference type="RefSeq" id="WP_076179324.1">
    <property type="nucleotide sequence ID" value="NZ_MKQP01000027.1"/>
</dbReference>
<protein>
    <submittedName>
        <fullName evidence="2">Uncharacterized protein</fullName>
    </submittedName>
</protein>
<feature type="transmembrane region" description="Helical" evidence="1">
    <location>
        <begin position="12"/>
        <end position="30"/>
    </location>
</feature>
<evidence type="ECO:0000256" key="1">
    <source>
        <dbReference type="SAM" id="Phobius"/>
    </source>
</evidence>
<evidence type="ECO:0000313" key="3">
    <source>
        <dbReference type="Proteomes" id="UP000187465"/>
    </source>
</evidence>
<accession>A0A1R0X692</accession>
<gene>
    <name evidence="2" type="ORF">BJP51_21175</name>
</gene>
<dbReference type="EMBL" id="MKQP01000027">
    <property type="protein sequence ID" value="OMD30068.1"/>
    <property type="molecule type" value="Genomic_DNA"/>
</dbReference>
<reference evidence="2 3" key="1">
    <citation type="submission" date="2016-10" db="EMBL/GenBank/DDBJ databases">
        <title>Paenibacillus species isolates.</title>
        <authorList>
            <person name="Beno S.M."/>
        </authorList>
    </citation>
    <scope>NUCLEOTIDE SEQUENCE [LARGE SCALE GENOMIC DNA]</scope>
    <source>
        <strain evidence="2 3">FSL H7-0604</strain>
    </source>
</reference>
<keyword evidence="1" id="KW-1133">Transmembrane helix</keyword>
<comment type="caution">
    <text evidence="2">The sequence shown here is derived from an EMBL/GenBank/DDBJ whole genome shotgun (WGS) entry which is preliminary data.</text>
</comment>
<name>A0A1R0X692_9BACL</name>
<proteinExistence type="predicted"/>
<keyword evidence="1" id="KW-0812">Transmembrane</keyword>
<sequence length="68" mass="7808">MIFDKLFNISKVAAYATIAMYTFFQFVLTKHNTVNDLINSNLLVYVVAAAIHEALHNLYDFLCGHLER</sequence>
<dbReference type="AlphaFoldDB" id="A0A1R0X692"/>
<evidence type="ECO:0000313" key="2">
    <source>
        <dbReference type="EMBL" id="OMD30068.1"/>
    </source>
</evidence>
<dbReference type="Proteomes" id="UP000187465">
    <property type="component" value="Unassembled WGS sequence"/>
</dbReference>